<organism evidence="1 2">
    <name type="scientific">Mucuna pruriens</name>
    <name type="common">Velvet bean</name>
    <name type="synonym">Dolichos pruriens</name>
    <dbReference type="NCBI Taxonomy" id="157652"/>
    <lineage>
        <taxon>Eukaryota</taxon>
        <taxon>Viridiplantae</taxon>
        <taxon>Streptophyta</taxon>
        <taxon>Embryophyta</taxon>
        <taxon>Tracheophyta</taxon>
        <taxon>Spermatophyta</taxon>
        <taxon>Magnoliopsida</taxon>
        <taxon>eudicotyledons</taxon>
        <taxon>Gunneridae</taxon>
        <taxon>Pentapetalae</taxon>
        <taxon>rosids</taxon>
        <taxon>fabids</taxon>
        <taxon>Fabales</taxon>
        <taxon>Fabaceae</taxon>
        <taxon>Papilionoideae</taxon>
        <taxon>50 kb inversion clade</taxon>
        <taxon>NPAAA clade</taxon>
        <taxon>indigoferoid/millettioid clade</taxon>
        <taxon>Phaseoleae</taxon>
        <taxon>Mucuna</taxon>
    </lineage>
</organism>
<accession>A0A371HTH0</accession>
<sequence length="67" mass="7887">MMIGDVSNVGRMRKDLVIDREALMKEIHMHDICLCVLQSTIMDRNWINNKCISDEYKNEVEEFLDLA</sequence>
<feature type="non-terminal residue" evidence="1">
    <location>
        <position position="1"/>
    </location>
</feature>
<name>A0A371HTH0_MUCPR</name>
<reference evidence="1" key="1">
    <citation type="submission" date="2018-05" db="EMBL/GenBank/DDBJ databases">
        <title>Draft genome of Mucuna pruriens seed.</title>
        <authorList>
            <person name="Nnadi N.E."/>
            <person name="Vos R."/>
            <person name="Hasami M.H."/>
            <person name="Devisetty U.K."/>
            <person name="Aguiy J.C."/>
        </authorList>
    </citation>
    <scope>NUCLEOTIDE SEQUENCE [LARGE SCALE GENOMIC DNA]</scope>
    <source>
        <strain evidence="1">JCA_2017</strain>
    </source>
</reference>
<protein>
    <submittedName>
        <fullName evidence="1">Uncharacterized protein</fullName>
    </submittedName>
</protein>
<comment type="caution">
    <text evidence="1">The sequence shown here is derived from an EMBL/GenBank/DDBJ whole genome shotgun (WGS) entry which is preliminary data.</text>
</comment>
<dbReference type="EMBL" id="QJKJ01001757">
    <property type="protein sequence ID" value="RDY06072.1"/>
    <property type="molecule type" value="Genomic_DNA"/>
</dbReference>
<evidence type="ECO:0000313" key="2">
    <source>
        <dbReference type="Proteomes" id="UP000257109"/>
    </source>
</evidence>
<proteinExistence type="predicted"/>
<evidence type="ECO:0000313" key="1">
    <source>
        <dbReference type="EMBL" id="RDY06072.1"/>
    </source>
</evidence>
<gene>
    <name evidence="1" type="ORF">CR513_10008</name>
</gene>
<dbReference type="Proteomes" id="UP000257109">
    <property type="component" value="Unassembled WGS sequence"/>
</dbReference>
<keyword evidence="2" id="KW-1185">Reference proteome</keyword>
<dbReference type="AlphaFoldDB" id="A0A371HTH0"/>